<protein>
    <recommendedName>
        <fullName evidence="3">Carboxylic ester hydrolase</fullName>
        <ecNumber evidence="3">3.1.1.-</ecNumber>
    </recommendedName>
</protein>
<dbReference type="SUPFAM" id="SSF53474">
    <property type="entry name" value="alpha/beta-Hydrolases"/>
    <property type="match status" value="1"/>
</dbReference>
<dbReference type="Pfam" id="PF00135">
    <property type="entry name" value="COesterase"/>
    <property type="match status" value="1"/>
</dbReference>
<gene>
    <name evidence="6" type="ORF">FHX52_0851</name>
</gene>
<dbReference type="OrthoDB" id="3199405at2"/>
<evidence type="ECO:0000256" key="2">
    <source>
        <dbReference type="ARBA" id="ARBA00022801"/>
    </source>
</evidence>
<evidence type="ECO:0000313" key="7">
    <source>
        <dbReference type="Proteomes" id="UP000320085"/>
    </source>
</evidence>
<dbReference type="RefSeq" id="WP_141820188.1">
    <property type="nucleotide sequence ID" value="NZ_BAAAQC010000016.1"/>
</dbReference>
<dbReference type="InterPro" id="IPR050309">
    <property type="entry name" value="Type-B_Carboxylest/Lipase"/>
</dbReference>
<accession>A0A543PUK2</accession>
<evidence type="ECO:0000313" key="6">
    <source>
        <dbReference type="EMBL" id="TQN47736.1"/>
    </source>
</evidence>
<dbReference type="AlphaFoldDB" id="A0A543PUK2"/>
<sequence>MGAVVRTVSGDVRGSVGGGIATFLGVPYAAAPVGVNRLAPPQPVSPWTGVRDAVTLGAEPPQVAPPTPTGPPEGAGEDWDGVGAAFEAVERAAPSEDCLNLNLWAPDPPAGGLPVMVWVQGGMFELSSTAAYDGSRFARDGVVCVVINWRPGAEGFLYVGDSIANVGLLDQVAALEWVRDNIAAFGGDPANITVFGESAGAMSIGTLLAMPRASGLFRRAVLQSGAGHQVTRAEDALRIAHDLADRLGVPPTREAIAAAGIPRLLAAQAALKADLLADPDPARWGPDVVTSTMPWQPVIDGHVLPAHPVDRISAGSARDVDVMVGTNTDDWRLWLVVSGAIAGITDEMLTGPVTTYGHQSLAAYGLTRDAVAAYRTRYPGASPGELLTKVQTDWWMRIPALALAEAHASATATARTYMYEFAWSSPGLGAVHALEVPFVFDTLSPDAPLFGPLLGSDPPQALADAMHAAWVSFARTGDPGWAAYDRERRATMRFDTTCRIVDDPRAWERGLWHGIR</sequence>
<evidence type="ECO:0000259" key="5">
    <source>
        <dbReference type="Pfam" id="PF00135"/>
    </source>
</evidence>
<dbReference type="InterPro" id="IPR019826">
    <property type="entry name" value="Carboxylesterase_B_AS"/>
</dbReference>
<reference evidence="6 7" key="1">
    <citation type="submission" date="2019-06" db="EMBL/GenBank/DDBJ databases">
        <title>Sequencing the genomes of 1000 actinobacteria strains.</title>
        <authorList>
            <person name="Klenk H.-P."/>
        </authorList>
    </citation>
    <scope>NUCLEOTIDE SEQUENCE [LARGE SCALE GENOMIC DNA]</scope>
    <source>
        <strain evidence="6 7">DSM 21776</strain>
    </source>
</reference>
<dbReference type="PROSITE" id="PS00122">
    <property type="entry name" value="CARBOXYLESTERASE_B_1"/>
    <property type="match status" value="1"/>
</dbReference>
<evidence type="ECO:0000256" key="3">
    <source>
        <dbReference type="RuleBase" id="RU361235"/>
    </source>
</evidence>
<keyword evidence="2 3" id="KW-0378">Hydrolase</keyword>
<dbReference type="PANTHER" id="PTHR11559">
    <property type="entry name" value="CARBOXYLESTERASE"/>
    <property type="match status" value="1"/>
</dbReference>
<dbReference type="InterPro" id="IPR029058">
    <property type="entry name" value="AB_hydrolase_fold"/>
</dbReference>
<organism evidence="6 7">
    <name type="scientific">Humibacillus xanthopallidus</name>
    <dbReference type="NCBI Taxonomy" id="412689"/>
    <lineage>
        <taxon>Bacteria</taxon>
        <taxon>Bacillati</taxon>
        <taxon>Actinomycetota</taxon>
        <taxon>Actinomycetes</taxon>
        <taxon>Micrococcales</taxon>
        <taxon>Intrasporangiaceae</taxon>
        <taxon>Humibacillus</taxon>
    </lineage>
</organism>
<dbReference type="GO" id="GO:0016787">
    <property type="term" value="F:hydrolase activity"/>
    <property type="evidence" value="ECO:0007669"/>
    <property type="project" value="UniProtKB-KW"/>
</dbReference>
<feature type="domain" description="Carboxylesterase type B" evidence="5">
    <location>
        <begin position="4"/>
        <end position="484"/>
    </location>
</feature>
<name>A0A543PUK2_9MICO</name>
<dbReference type="InterPro" id="IPR002018">
    <property type="entry name" value="CarbesteraseB"/>
</dbReference>
<comment type="caution">
    <text evidence="6">The sequence shown here is derived from an EMBL/GenBank/DDBJ whole genome shotgun (WGS) entry which is preliminary data.</text>
</comment>
<feature type="compositionally biased region" description="Pro residues" evidence="4">
    <location>
        <begin position="62"/>
        <end position="71"/>
    </location>
</feature>
<comment type="similarity">
    <text evidence="1 3">Belongs to the type-B carboxylesterase/lipase family.</text>
</comment>
<proteinExistence type="inferred from homology"/>
<feature type="region of interest" description="Disordered" evidence="4">
    <location>
        <begin position="58"/>
        <end position="77"/>
    </location>
</feature>
<dbReference type="EC" id="3.1.1.-" evidence="3"/>
<dbReference type="Gene3D" id="3.40.50.1820">
    <property type="entry name" value="alpha/beta hydrolase"/>
    <property type="match status" value="1"/>
</dbReference>
<evidence type="ECO:0000256" key="4">
    <source>
        <dbReference type="SAM" id="MobiDB-lite"/>
    </source>
</evidence>
<dbReference type="EMBL" id="VFQF01000001">
    <property type="protein sequence ID" value="TQN47736.1"/>
    <property type="molecule type" value="Genomic_DNA"/>
</dbReference>
<evidence type="ECO:0000256" key="1">
    <source>
        <dbReference type="ARBA" id="ARBA00005964"/>
    </source>
</evidence>
<dbReference type="Proteomes" id="UP000320085">
    <property type="component" value="Unassembled WGS sequence"/>
</dbReference>